<accession>A0A8H6JRP7</accession>
<proteinExistence type="predicted"/>
<dbReference type="PANTHER" id="PTHR24148:SF81">
    <property type="entry name" value="HETEROKARYON INCOMPATIBILITY DOMAIN-CONTAINING PROTEIN"/>
    <property type="match status" value="1"/>
</dbReference>
<sequence>MSRWHDKSCLQPQVEVENGTPKCLACHQRPHLSELAAAGAATNSSPPIPPDRPLGELDLWWPPCVPYEKPTKPVEEATNPTAPKTEVEMPPIGSSSVVYEQAIRSDQLRLIYLAGVEDYDYPVHVALEVYDLENCPEYEAVSYTWGGENGDSTRSCPVYIGPFWDVLFQTKNCWEMLRFMRPRRDARIFWVDAICIDQSNVPERNSQVANMSWIYSQCSRVVLYLGPDVAVPLGGRNPRRHRLHELETGSVVPKFPETHKPPHPITLRTILGRQYFTRAWIIQELVLPSRLSIRVGDVDFWADGNTANYLSSGVTDWAWAQTEAPWGQLLAQGPLVSNELLDLLAMSTKSQATDIRDRVFALFGILPRQGPSPHERSLKADYSMSAQEVFLGTFAYVLTTSPGSPKFLFRASGLGAPPGYPSWAPDWSSLSSDLWIGLMTDYDSRMYGDVMEGLERYREYPRSPTSESMDLLFLNDFRFVIVADDNEDDDNDDDDEDDIDIDDHHLYNHEFCDVPYVFQRPWYSPSGTRICSATGALKLKLILFLVINIVPCRLYEMGDHSWFSCRIDGNGVVYMFSKHSLDTIVVPGLDRLFILNSDGYRPIYLILRPVSGRQDSYRLVAVCLRSCFELEFRKLMPIHDNIRDFGWTQFTANSSNLSAHLSSMQAYLNQLTSDVPPQTRRFFPHATNPRDFLQLAVAHFLAKKPSTSSGALSAEQFQDVYLSYINLGQGGLDARLDDGFIILTFDLEDDAWQSCQQEILDLYNPSEEFSEDGPLWWTVLSTVENGDRWLEARCWVSCLGDMLQEMSESGEYEFEQRLLYLYAASVESGEELLSLWSREPKPEDKDIPCDTWHEFMNFECHEVLQNVGFMGGGLRTVEII</sequence>
<dbReference type="InterPro" id="IPR010730">
    <property type="entry name" value="HET"/>
</dbReference>
<feature type="domain" description="Heterokaryon incompatibility" evidence="1">
    <location>
        <begin position="138"/>
        <end position="284"/>
    </location>
</feature>
<name>A0A8H6JRP7_9PEZI</name>
<comment type="caution">
    <text evidence="2">The sequence shown here is derived from an EMBL/GenBank/DDBJ whole genome shotgun (WGS) entry which is preliminary data.</text>
</comment>
<keyword evidence="3" id="KW-1185">Reference proteome</keyword>
<gene>
    <name evidence="2" type="ORF">CPLU01_13524</name>
</gene>
<dbReference type="Proteomes" id="UP000654918">
    <property type="component" value="Unassembled WGS sequence"/>
</dbReference>
<protein>
    <submittedName>
        <fullName evidence="2">Heterokaryon incompatibility protein HET-6-like protein</fullName>
    </submittedName>
</protein>
<reference evidence="2" key="1">
    <citation type="journal article" date="2020" name="Phytopathology">
        <title>Genome Sequence Resources of Colletotrichum truncatum, C. plurivorum, C. musicola, and C. sojae: Four Species Pathogenic to Soybean (Glycine max).</title>
        <authorList>
            <person name="Rogerio F."/>
            <person name="Boufleur T.R."/>
            <person name="Ciampi-Guillardi M."/>
            <person name="Sukno S.A."/>
            <person name="Thon M.R."/>
            <person name="Massola Junior N.S."/>
            <person name="Baroncelli R."/>
        </authorList>
    </citation>
    <scope>NUCLEOTIDE SEQUENCE</scope>
    <source>
        <strain evidence="2">LFN00145</strain>
    </source>
</reference>
<dbReference type="EMBL" id="WIGO01000314">
    <property type="protein sequence ID" value="KAF6817656.1"/>
    <property type="molecule type" value="Genomic_DNA"/>
</dbReference>
<dbReference type="Pfam" id="PF06985">
    <property type="entry name" value="HET"/>
    <property type="match status" value="1"/>
</dbReference>
<dbReference type="PANTHER" id="PTHR24148">
    <property type="entry name" value="ANKYRIN REPEAT DOMAIN-CONTAINING PROTEIN 39 HOMOLOG-RELATED"/>
    <property type="match status" value="1"/>
</dbReference>
<evidence type="ECO:0000259" key="1">
    <source>
        <dbReference type="Pfam" id="PF06985"/>
    </source>
</evidence>
<organism evidence="2 3">
    <name type="scientific">Colletotrichum plurivorum</name>
    <dbReference type="NCBI Taxonomy" id="2175906"/>
    <lineage>
        <taxon>Eukaryota</taxon>
        <taxon>Fungi</taxon>
        <taxon>Dikarya</taxon>
        <taxon>Ascomycota</taxon>
        <taxon>Pezizomycotina</taxon>
        <taxon>Sordariomycetes</taxon>
        <taxon>Hypocreomycetidae</taxon>
        <taxon>Glomerellales</taxon>
        <taxon>Glomerellaceae</taxon>
        <taxon>Colletotrichum</taxon>
        <taxon>Colletotrichum orchidearum species complex</taxon>
    </lineage>
</organism>
<evidence type="ECO:0000313" key="2">
    <source>
        <dbReference type="EMBL" id="KAF6817656.1"/>
    </source>
</evidence>
<evidence type="ECO:0000313" key="3">
    <source>
        <dbReference type="Proteomes" id="UP000654918"/>
    </source>
</evidence>
<dbReference type="AlphaFoldDB" id="A0A8H6JRP7"/>
<dbReference type="InterPro" id="IPR052895">
    <property type="entry name" value="HetReg/Transcr_Mod"/>
</dbReference>